<protein>
    <submittedName>
        <fullName evidence="2">Uncharacterized protein</fullName>
    </submittedName>
</protein>
<evidence type="ECO:0000256" key="1">
    <source>
        <dbReference type="SAM" id="MobiDB-lite"/>
    </source>
</evidence>
<dbReference type="EMBL" id="KL597133">
    <property type="protein sequence ID" value="KER19820.1"/>
    <property type="molecule type" value="Genomic_DNA"/>
</dbReference>
<dbReference type="AlphaFoldDB" id="A0A074Z999"/>
<dbReference type="KEGG" id="ovi:T265_11501"/>
<reference evidence="2 3" key="1">
    <citation type="submission" date="2013-11" db="EMBL/GenBank/DDBJ databases">
        <title>Opisthorchis viverrini - life in the bile duct.</title>
        <authorList>
            <person name="Young N.D."/>
            <person name="Nagarajan N."/>
            <person name="Lin S.J."/>
            <person name="Korhonen P.K."/>
            <person name="Jex A.R."/>
            <person name="Hall R.S."/>
            <person name="Safavi-Hemami H."/>
            <person name="Kaewkong W."/>
            <person name="Bertrand D."/>
            <person name="Gao S."/>
            <person name="Seet Q."/>
            <person name="Wongkham S."/>
            <person name="Teh B.T."/>
            <person name="Wongkham C."/>
            <person name="Intapan P.M."/>
            <person name="Maleewong W."/>
            <person name="Yang X."/>
            <person name="Hu M."/>
            <person name="Wang Z."/>
            <person name="Hofmann A."/>
            <person name="Sternberg P.W."/>
            <person name="Tan P."/>
            <person name="Wang J."/>
            <person name="Gasser R.B."/>
        </authorList>
    </citation>
    <scope>NUCLEOTIDE SEQUENCE [LARGE SCALE GENOMIC DNA]</scope>
</reference>
<keyword evidence="3" id="KW-1185">Reference proteome</keyword>
<organism evidence="2 3">
    <name type="scientific">Opisthorchis viverrini</name>
    <name type="common">Southeast Asian liver fluke</name>
    <dbReference type="NCBI Taxonomy" id="6198"/>
    <lineage>
        <taxon>Eukaryota</taxon>
        <taxon>Metazoa</taxon>
        <taxon>Spiralia</taxon>
        <taxon>Lophotrochozoa</taxon>
        <taxon>Platyhelminthes</taxon>
        <taxon>Trematoda</taxon>
        <taxon>Digenea</taxon>
        <taxon>Opisthorchiida</taxon>
        <taxon>Opisthorchiata</taxon>
        <taxon>Opisthorchiidae</taxon>
        <taxon>Opisthorchis</taxon>
    </lineage>
</organism>
<proteinExistence type="predicted"/>
<feature type="region of interest" description="Disordered" evidence="1">
    <location>
        <begin position="29"/>
        <end position="68"/>
    </location>
</feature>
<evidence type="ECO:0000313" key="3">
    <source>
        <dbReference type="Proteomes" id="UP000054324"/>
    </source>
</evidence>
<dbReference type="RefSeq" id="XP_009176435.1">
    <property type="nucleotide sequence ID" value="XM_009178171.1"/>
</dbReference>
<accession>A0A074Z999</accession>
<dbReference type="CTD" id="20325669"/>
<dbReference type="GeneID" id="20325669"/>
<sequence length="68" mass="7562">MDSGCPAGVRVCKHNCAHAQVDVGTRARERSGVRDVRSVWDTPGVRHKDDKETTGSTRLHTDETQCER</sequence>
<evidence type="ECO:0000313" key="2">
    <source>
        <dbReference type="EMBL" id="KER19820.1"/>
    </source>
</evidence>
<dbReference type="Proteomes" id="UP000054324">
    <property type="component" value="Unassembled WGS sequence"/>
</dbReference>
<gene>
    <name evidence="2" type="ORF">T265_11501</name>
</gene>
<name>A0A074Z999_OPIVI</name>